<keyword evidence="7 8" id="KW-0804">Transcription</keyword>
<protein>
    <recommendedName>
        <fullName evidence="8">Transcriptional repressor NrdR</fullName>
    </recommendedName>
</protein>
<accession>A0A8A7K9A9</accession>
<feature type="zinc finger region" evidence="8">
    <location>
        <begin position="3"/>
        <end position="34"/>
    </location>
</feature>
<keyword evidence="4 8" id="KW-0067">ATP-binding</keyword>
<organism evidence="10 11">
    <name type="scientific">Iocasia fonsfrigidae</name>
    <dbReference type="NCBI Taxonomy" id="2682810"/>
    <lineage>
        <taxon>Bacteria</taxon>
        <taxon>Bacillati</taxon>
        <taxon>Bacillota</taxon>
        <taxon>Clostridia</taxon>
        <taxon>Halanaerobiales</taxon>
        <taxon>Halanaerobiaceae</taxon>
        <taxon>Iocasia</taxon>
    </lineage>
</organism>
<comment type="similarity">
    <text evidence="8">Belongs to the NrdR family.</text>
</comment>
<dbReference type="GO" id="GO:0045892">
    <property type="term" value="P:negative regulation of DNA-templated transcription"/>
    <property type="evidence" value="ECO:0007669"/>
    <property type="project" value="UniProtKB-UniRule"/>
</dbReference>
<dbReference type="AlphaFoldDB" id="A0A8A7K9A9"/>
<dbReference type="InterPro" id="IPR003796">
    <property type="entry name" value="RNR_NrdR-like"/>
</dbReference>
<keyword evidence="8" id="KW-0863">Zinc-finger</keyword>
<evidence type="ECO:0000256" key="8">
    <source>
        <dbReference type="HAMAP-Rule" id="MF_00440"/>
    </source>
</evidence>
<dbReference type="KEGG" id="ifn:GM661_08720"/>
<dbReference type="NCBIfam" id="TIGR00244">
    <property type="entry name" value="transcriptional regulator NrdR"/>
    <property type="match status" value="1"/>
</dbReference>
<dbReference type="Pfam" id="PF22811">
    <property type="entry name" value="Zn_ribbon_NrdR"/>
    <property type="match status" value="1"/>
</dbReference>
<keyword evidence="1 8" id="KW-0678">Repressor</keyword>
<dbReference type="PANTHER" id="PTHR30455">
    <property type="entry name" value="TRANSCRIPTIONAL REPRESSOR NRDR"/>
    <property type="match status" value="1"/>
</dbReference>
<keyword evidence="8" id="KW-0479">Metal-binding</keyword>
<sequence length="151" mass="17997">MKCPYCQHLESKVIDSRYTEGHTCIRRRRECLECAERFTTYERLEDVPLMVVKKNGERELFDRNKLLKGLMKACEKRPISQDKLDMMVSHIEKELRNDMKQEVTSVEIGELVMEALKKIDEVAYVRFASVYRQFKDVNKFKQELERLLEGD</sequence>
<keyword evidence="11" id="KW-1185">Reference proteome</keyword>
<evidence type="ECO:0000256" key="5">
    <source>
        <dbReference type="ARBA" id="ARBA00023015"/>
    </source>
</evidence>
<dbReference type="EMBL" id="CP046640">
    <property type="protein sequence ID" value="QTL98051.1"/>
    <property type="molecule type" value="Genomic_DNA"/>
</dbReference>
<evidence type="ECO:0000256" key="7">
    <source>
        <dbReference type="ARBA" id="ARBA00023163"/>
    </source>
</evidence>
<evidence type="ECO:0000256" key="6">
    <source>
        <dbReference type="ARBA" id="ARBA00023125"/>
    </source>
</evidence>
<dbReference type="GO" id="GO:0008270">
    <property type="term" value="F:zinc ion binding"/>
    <property type="evidence" value="ECO:0007669"/>
    <property type="project" value="UniProtKB-UniRule"/>
</dbReference>
<comment type="cofactor">
    <cofactor evidence="8">
        <name>Zn(2+)</name>
        <dbReference type="ChEBI" id="CHEBI:29105"/>
    </cofactor>
    <text evidence="8">Binds 1 zinc ion.</text>
</comment>
<dbReference type="GO" id="GO:0003677">
    <property type="term" value="F:DNA binding"/>
    <property type="evidence" value="ECO:0007669"/>
    <property type="project" value="UniProtKB-KW"/>
</dbReference>
<keyword evidence="3 8" id="KW-0862">Zinc</keyword>
<proteinExistence type="inferred from homology"/>
<dbReference type="HAMAP" id="MF_00440">
    <property type="entry name" value="NrdR"/>
    <property type="match status" value="1"/>
</dbReference>
<dbReference type="Pfam" id="PF03477">
    <property type="entry name" value="ATP-cone"/>
    <property type="match status" value="1"/>
</dbReference>
<evidence type="ECO:0000256" key="2">
    <source>
        <dbReference type="ARBA" id="ARBA00022741"/>
    </source>
</evidence>
<keyword evidence="6 8" id="KW-0238">DNA-binding</keyword>
<evidence type="ECO:0000259" key="9">
    <source>
        <dbReference type="PROSITE" id="PS51161"/>
    </source>
</evidence>
<keyword evidence="5 8" id="KW-0805">Transcription regulation</keyword>
<keyword evidence="2 8" id="KW-0547">Nucleotide-binding</keyword>
<dbReference type="RefSeq" id="WP_125989999.1">
    <property type="nucleotide sequence ID" value="NZ_CP046640.1"/>
</dbReference>
<dbReference type="PROSITE" id="PS51161">
    <property type="entry name" value="ATP_CONE"/>
    <property type="match status" value="1"/>
</dbReference>
<evidence type="ECO:0000256" key="3">
    <source>
        <dbReference type="ARBA" id="ARBA00022833"/>
    </source>
</evidence>
<comment type="function">
    <text evidence="8">Negatively regulates transcription of bacterial ribonucleotide reductase nrd genes and operons by binding to NrdR-boxes.</text>
</comment>
<evidence type="ECO:0000313" key="11">
    <source>
        <dbReference type="Proteomes" id="UP000665020"/>
    </source>
</evidence>
<dbReference type="Proteomes" id="UP000665020">
    <property type="component" value="Chromosome"/>
</dbReference>
<name>A0A8A7K9A9_9FIRM</name>
<evidence type="ECO:0000313" key="10">
    <source>
        <dbReference type="EMBL" id="QTL98051.1"/>
    </source>
</evidence>
<feature type="domain" description="ATP-cone" evidence="9">
    <location>
        <begin position="49"/>
        <end position="139"/>
    </location>
</feature>
<dbReference type="InterPro" id="IPR005144">
    <property type="entry name" value="ATP-cone_dom"/>
</dbReference>
<gene>
    <name evidence="8 10" type="primary">nrdR</name>
    <name evidence="10" type="ORF">GM661_08720</name>
</gene>
<dbReference type="GO" id="GO:0005524">
    <property type="term" value="F:ATP binding"/>
    <property type="evidence" value="ECO:0007669"/>
    <property type="project" value="UniProtKB-UniRule"/>
</dbReference>
<dbReference type="PANTHER" id="PTHR30455:SF2">
    <property type="entry name" value="TRANSCRIPTIONAL REPRESSOR NRDR"/>
    <property type="match status" value="1"/>
</dbReference>
<reference evidence="10" key="1">
    <citation type="submission" date="2019-12" db="EMBL/GenBank/DDBJ databases">
        <authorList>
            <person name="zhang j."/>
            <person name="sun C.M."/>
        </authorList>
    </citation>
    <scope>NUCLEOTIDE SEQUENCE</scope>
    <source>
        <strain evidence="10">NS-1</strain>
    </source>
</reference>
<dbReference type="InterPro" id="IPR055173">
    <property type="entry name" value="NrdR-like_N"/>
</dbReference>
<evidence type="ECO:0000256" key="4">
    <source>
        <dbReference type="ARBA" id="ARBA00022840"/>
    </source>
</evidence>
<evidence type="ECO:0000256" key="1">
    <source>
        <dbReference type="ARBA" id="ARBA00022491"/>
    </source>
</evidence>